<evidence type="ECO:0000313" key="2">
    <source>
        <dbReference type="Proteomes" id="UP000306319"/>
    </source>
</evidence>
<proteinExistence type="predicted"/>
<accession>A0AC61RK12</accession>
<keyword evidence="2" id="KW-1185">Reference proteome</keyword>
<dbReference type="EMBL" id="SRYB01000009">
    <property type="protein sequence ID" value="TGY78930.1"/>
    <property type="molecule type" value="Genomic_DNA"/>
</dbReference>
<comment type="caution">
    <text evidence="1">The sequence shown here is derived from an EMBL/GenBank/DDBJ whole genome shotgun (WGS) entry which is preliminary data.</text>
</comment>
<protein>
    <submittedName>
        <fullName evidence="1">Uncharacterized protein</fullName>
    </submittedName>
</protein>
<organism evidence="1 2">
    <name type="scientific">Lepagella muris</name>
    <dbReference type="NCBI Taxonomy" id="3032870"/>
    <lineage>
        <taxon>Bacteria</taxon>
        <taxon>Pseudomonadati</taxon>
        <taxon>Bacteroidota</taxon>
        <taxon>Bacteroidia</taxon>
        <taxon>Bacteroidales</taxon>
        <taxon>Muribaculaceae</taxon>
        <taxon>Lepagella</taxon>
    </lineage>
</organism>
<evidence type="ECO:0000313" key="1">
    <source>
        <dbReference type="EMBL" id="TGY78930.1"/>
    </source>
</evidence>
<name>A0AC61RK12_9BACT</name>
<sequence length="251" mass="29742">MKQISYILFAGLIIALMNSCNSLKPVTYANRDWHISDYYGQIIDKDTTYRMTFGDVIIPQEMAIISCADSAAKYPGMDKFIADILKTARLQDEEVLFYSPTHGKIFVKLKNEPPAKRPSSLTSNMQCLTLNKDNDRPYTMWVYDDDVEDWHRKPGEMYTYTYFDKKKQHILVVDFYDYGKTPIAQIFVMQSRNKMTDRMQLPTQKQLWDFSKHKLKDYERDIEFWSNWIDSHRQNAFANYKIGQEQLKKKK</sequence>
<gene>
    <name evidence="1" type="ORF">E5331_07630</name>
</gene>
<reference evidence="1" key="1">
    <citation type="submission" date="2019-04" db="EMBL/GenBank/DDBJ databases">
        <title>Microbes associate with the intestines of laboratory mice.</title>
        <authorList>
            <person name="Navarre W."/>
            <person name="Wong E."/>
            <person name="Huang K."/>
            <person name="Tropini C."/>
            <person name="Ng K."/>
            <person name="Yu B."/>
        </authorList>
    </citation>
    <scope>NUCLEOTIDE SEQUENCE</scope>
    <source>
        <strain evidence="1">NM04_E33</strain>
    </source>
</reference>
<dbReference type="Proteomes" id="UP000306319">
    <property type="component" value="Unassembled WGS sequence"/>
</dbReference>